<dbReference type="EMBL" id="CP002869">
    <property type="protein sequence ID" value="AEI38888.1"/>
    <property type="molecule type" value="Genomic_DNA"/>
</dbReference>
<name>F8FM80_PAEMK</name>
<evidence type="ECO:0000313" key="2">
    <source>
        <dbReference type="Proteomes" id="UP000006620"/>
    </source>
</evidence>
<dbReference type="AlphaFoldDB" id="F8FM80"/>
<proteinExistence type="predicted"/>
<reference evidence="1 2" key="2">
    <citation type="journal article" date="2013" name="Genome Announc.">
        <title>Genome Sequence of Growth-Improving Paenibacillus mucilaginosus Strain KNP414.</title>
        <authorList>
            <person name="Lu J.J."/>
            <person name="Wang J.F."/>
            <person name="Hu X.F."/>
        </authorList>
    </citation>
    <scope>NUCLEOTIDE SEQUENCE [LARGE SCALE GENOMIC DNA]</scope>
    <source>
        <strain evidence="1 2">KNP414</strain>
    </source>
</reference>
<reference evidence="2" key="1">
    <citation type="submission" date="2011-06" db="EMBL/GenBank/DDBJ databases">
        <title>Complete genome sequence of Paenibacillus mucilaginosus KNP414.</title>
        <authorList>
            <person name="Wang J."/>
            <person name="Hu S."/>
            <person name="Hu X."/>
            <person name="Zhang B."/>
            <person name="Dong D."/>
            <person name="Zhang S."/>
            <person name="Zhao K."/>
            <person name="Wu D."/>
        </authorList>
    </citation>
    <scope>NUCLEOTIDE SEQUENCE [LARGE SCALE GENOMIC DNA]</scope>
    <source>
        <strain evidence="2">KNP414</strain>
    </source>
</reference>
<evidence type="ECO:0000313" key="1">
    <source>
        <dbReference type="EMBL" id="AEI38888.1"/>
    </source>
</evidence>
<sequence>MYNFFASYQHIHKAAIHIFLKKSRTEREMIRVCFLYFSLIFYWNEKKADMG</sequence>
<protein>
    <submittedName>
        <fullName evidence="1">Uncharacterized protein</fullName>
    </submittedName>
</protein>
<dbReference type="Proteomes" id="UP000006620">
    <property type="component" value="Chromosome"/>
</dbReference>
<accession>F8FM80</accession>
<dbReference type="HOGENOM" id="CLU_3101690_0_0_9"/>
<dbReference type="KEGG" id="pms:KNP414_00247"/>
<organism evidence="1 2">
    <name type="scientific">Paenibacillus mucilaginosus (strain KNP414)</name>
    <dbReference type="NCBI Taxonomy" id="1036673"/>
    <lineage>
        <taxon>Bacteria</taxon>
        <taxon>Bacillati</taxon>
        <taxon>Bacillota</taxon>
        <taxon>Bacilli</taxon>
        <taxon>Bacillales</taxon>
        <taxon>Paenibacillaceae</taxon>
        <taxon>Paenibacillus</taxon>
    </lineage>
</organism>
<gene>
    <name evidence="1" type="ordered locus">KNP414_00247</name>
</gene>